<dbReference type="GO" id="GO:0030149">
    <property type="term" value="P:sphingolipid catabolic process"/>
    <property type="evidence" value="ECO:0007669"/>
    <property type="project" value="TreeGrafter"/>
</dbReference>
<dbReference type="PANTHER" id="PTHR12393">
    <property type="entry name" value="SPHINGOMYELIN PHOSPHODIESTERASE RELATED"/>
    <property type="match status" value="1"/>
</dbReference>
<accession>A0A150GG72</accession>
<evidence type="ECO:0000313" key="3">
    <source>
        <dbReference type="Proteomes" id="UP000075714"/>
    </source>
</evidence>
<gene>
    <name evidence="2" type="ORF">GPECTOR_25g424</name>
</gene>
<feature type="compositionally biased region" description="Low complexity" evidence="1">
    <location>
        <begin position="263"/>
        <end position="279"/>
    </location>
</feature>
<dbReference type="GO" id="GO:0071944">
    <property type="term" value="C:cell periphery"/>
    <property type="evidence" value="ECO:0007669"/>
    <property type="project" value="TreeGrafter"/>
</dbReference>
<feature type="region of interest" description="Disordered" evidence="1">
    <location>
        <begin position="245"/>
        <end position="279"/>
    </location>
</feature>
<proteinExistence type="predicted"/>
<dbReference type="GO" id="GO:0046513">
    <property type="term" value="P:ceramide biosynthetic process"/>
    <property type="evidence" value="ECO:0007669"/>
    <property type="project" value="TreeGrafter"/>
</dbReference>
<dbReference type="Gene3D" id="1.25.40.20">
    <property type="entry name" value="Ankyrin repeat-containing domain"/>
    <property type="match status" value="1"/>
</dbReference>
<evidence type="ECO:0008006" key="4">
    <source>
        <dbReference type="Google" id="ProtNLM"/>
    </source>
</evidence>
<protein>
    <recommendedName>
        <fullName evidence="4">Ankyrin repeat domain-containing protein</fullName>
    </recommendedName>
</protein>
<feature type="compositionally biased region" description="Low complexity" evidence="1">
    <location>
        <begin position="61"/>
        <end position="76"/>
    </location>
</feature>
<evidence type="ECO:0000313" key="2">
    <source>
        <dbReference type="EMBL" id="KXZ48839.1"/>
    </source>
</evidence>
<reference evidence="3" key="1">
    <citation type="journal article" date="2016" name="Nat. Commun.">
        <title>The Gonium pectorale genome demonstrates co-option of cell cycle regulation during the evolution of multicellularity.</title>
        <authorList>
            <person name="Hanschen E.R."/>
            <person name="Marriage T.N."/>
            <person name="Ferris P.J."/>
            <person name="Hamaji T."/>
            <person name="Toyoda A."/>
            <person name="Fujiyama A."/>
            <person name="Neme R."/>
            <person name="Noguchi H."/>
            <person name="Minakuchi Y."/>
            <person name="Suzuki M."/>
            <person name="Kawai-Toyooka H."/>
            <person name="Smith D.R."/>
            <person name="Sparks H."/>
            <person name="Anderson J."/>
            <person name="Bakaric R."/>
            <person name="Luria V."/>
            <person name="Karger A."/>
            <person name="Kirschner M.W."/>
            <person name="Durand P.M."/>
            <person name="Michod R.E."/>
            <person name="Nozaki H."/>
            <person name="Olson B.J."/>
        </authorList>
    </citation>
    <scope>NUCLEOTIDE SEQUENCE [LARGE SCALE GENOMIC DNA]</scope>
    <source>
        <strain evidence="3">NIES-2863</strain>
    </source>
</reference>
<dbReference type="SUPFAM" id="SSF48403">
    <property type="entry name" value="Ankyrin repeat"/>
    <property type="match status" value="1"/>
</dbReference>
<dbReference type="Proteomes" id="UP000075714">
    <property type="component" value="Unassembled WGS sequence"/>
</dbReference>
<organism evidence="2 3">
    <name type="scientific">Gonium pectorale</name>
    <name type="common">Green alga</name>
    <dbReference type="NCBI Taxonomy" id="33097"/>
    <lineage>
        <taxon>Eukaryota</taxon>
        <taxon>Viridiplantae</taxon>
        <taxon>Chlorophyta</taxon>
        <taxon>core chlorophytes</taxon>
        <taxon>Chlorophyceae</taxon>
        <taxon>CS clade</taxon>
        <taxon>Chlamydomonadales</taxon>
        <taxon>Volvocaceae</taxon>
        <taxon>Gonium</taxon>
    </lineage>
</organism>
<dbReference type="EMBL" id="LSYV01000026">
    <property type="protein sequence ID" value="KXZ48839.1"/>
    <property type="molecule type" value="Genomic_DNA"/>
</dbReference>
<feature type="region of interest" description="Disordered" evidence="1">
    <location>
        <begin position="25"/>
        <end position="78"/>
    </location>
</feature>
<dbReference type="GO" id="GO:0016020">
    <property type="term" value="C:membrane"/>
    <property type="evidence" value="ECO:0007669"/>
    <property type="project" value="TreeGrafter"/>
</dbReference>
<feature type="compositionally biased region" description="Gly residues" evidence="1">
    <location>
        <begin position="47"/>
        <end position="60"/>
    </location>
</feature>
<dbReference type="AlphaFoldDB" id="A0A150GG72"/>
<sequence length="816" mass="83265">MTSPPHNEQDGILAGGTWLVNEVAFSTGSGPSLTSSPADNPPSAAGATGGDTGALSGGTSGSELSSGGDSLSAELSGDVDTDPADKLAGHLGDLLKIGLSPDELLSALMAGASAAGTGGGGVDPAALGILSSLYVRYLGAWLALMMGRACSTLFWALLPAQRLLMEAEVELTTGSVGTVLRAGLLALPSLALALRLPWLRTLVIVLRRDAAGRWRRWRGGSSGSGGSPSLLATTAAAAAPAAVPPAAGMEEGGSADSGVEGEAAVASSSPQASSPSAAAAGEPPGLAVSVLRVAAMLGVCAAAGVTDASMPAPWPLRAADLALSAALSASGMGLFREVWSRGGGTFLMDSARQPLRLATRLLVAQAAVGIAFAVVADSWRVALLPLCAGLAAAQCCLPDEPGREIKETVAQPDADSELPNIWLPGLVERFAGYLDPTYVACTLRLVDKATAEQFRGRPEYPSTVRLSQPVPPHAFAARWVPPGTMRDLTLTQRQRLLRLTAASGVVANLEVALGAVGFIPDSQLEEEILGAAAAGGLAAAVRCILGFGYGDTHVIGKTLCTAAGAGHQAVCEVLLADDRAPGVTSQHVAAALSGGHPELADWLLQRWQEGPISPADSLTPLGEAGNTAALQLLLQRGLRLQAHDLAATFLTGSGAVWMEALKKLREYGCPVDGAQAARAGEGEGNLSVLVEAVEELGASDRDPWLLEVAQDRCDLEVLRWLRQRGCPIDGAEVALSAARLGQLAVLVWAAEELGASMQSAALMDAAAASGCVEVMAWLRECGCPWSEGTFAEAARSGCVAALQWLAERGCPLYAGS</sequence>
<dbReference type="InterPro" id="IPR036770">
    <property type="entry name" value="Ankyrin_rpt-contain_sf"/>
</dbReference>
<dbReference type="GO" id="GO:0005783">
    <property type="term" value="C:endoplasmic reticulum"/>
    <property type="evidence" value="ECO:0007669"/>
    <property type="project" value="TreeGrafter"/>
</dbReference>
<keyword evidence="3" id="KW-1185">Reference proteome</keyword>
<comment type="caution">
    <text evidence="2">The sequence shown here is derived from an EMBL/GenBank/DDBJ whole genome shotgun (WGS) entry which is preliminary data.</text>
</comment>
<feature type="compositionally biased region" description="Low complexity" evidence="1">
    <location>
        <begin position="26"/>
        <end position="37"/>
    </location>
</feature>
<dbReference type="PANTHER" id="PTHR12393:SF6">
    <property type="entry name" value="SPHINGOMYELIN PHOSPHODIESTERASE 2"/>
    <property type="match status" value="1"/>
</dbReference>
<name>A0A150GG72_GONPE</name>
<dbReference type="GO" id="GO:0004620">
    <property type="term" value="F:phospholipase activity"/>
    <property type="evidence" value="ECO:0007669"/>
    <property type="project" value="TreeGrafter"/>
</dbReference>
<evidence type="ECO:0000256" key="1">
    <source>
        <dbReference type="SAM" id="MobiDB-lite"/>
    </source>
</evidence>